<feature type="region of interest" description="Disordered" evidence="1">
    <location>
        <begin position="1038"/>
        <end position="1095"/>
    </location>
</feature>
<reference evidence="3 4" key="1">
    <citation type="submission" date="2014-11" db="EMBL/GenBank/DDBJ databases">
        <authorList>
            <person name="Zhu J."/>
            <person name="Qi W."/>
            <person name="Song R."/>
        </authorList>
    </citation>
    <scope>NUCLEOTIDE SEQUENCE [LARGE SCALE GENOMIC DNA]</scope>
</reference>
<feature type="compositionally biased region" description="Basic and acidic residues" evidence="1">
    <location>
        <begin position="1296"/>
        <end position="1318"/>
    </location>
</feature>
<proteinExistence type="predicted"/>
<feature type="region of interest" description="Disordered" evidence="1">
    <location>
        <begin position="780"/>
        <end position="807"/>
    </location>
</feature>
<feature type="compositionally biased region" description="Basic and acidic residues" evidence="1">
    <location>
        <begin position="50"/>
        <end position="61"/>
    </location>
</feature>
<organism evidence="3 4">
    <name type="scientific">Vitrella brassicaformis (strain CCMP3155)</name>
    <dbReference type="NCBI Taxonomy" id="1169540"/>
    <lineage>
        <taxon>Eukaryota</taxon>
        <taxon>Sar</taxon>
        <taxon>Alveolata</taxon>
        <taxon>Colpodellida</taxon>
        <taxon>Vitrellaceae</taxon>
        <taxon>Vitrella</taxon>
    </lineage>
</organism>
<dbReference type="VEuPathDB" id="CryptoDB:Vbra_15236"/>
<feature type="compositionally biased region" description="Basic residues" evidence="1">
    <location>
        <begin position="1147"/>
        <end position="1158"/>
    </location>
</feature>
<feature type="region of interest" description="Disordered" evidence="1">
    <location>
        <begin position="1"/>
        <end position="67"/>
    </location>
</feature>
<feature type="compositionally biased region" description="Polar residues" evidence="1">
    <location>
        <begin position="1620"/>
        <end position="1630"/>
    </location>
</feature>
<feature type="region of interest" description="Disordered" evidence="1">
    <location>
        <begin position="335"/>
        <end position="373"/>
    </location>
</feature>
<gene>
    <name evidence="3" type="ORF">Vbra_15236</name>
</gene>
<feature type="compositionally biased region" description="Basic and acidic residues" evidence="1">
    <location>
        <begin position="1657"/>
        <end position="1670"/>
    </location>
</feature>
<dbReference type="InterPro" id="IPR024557">
    <property type="entry name" value="CNOT1_dom_4"/>
</dbReference>
<feature type="compositionally biased region" description="Low complexity" evidence="1">
    <location>
        <begin position="1631"/>
        <end position="1644"/>
    </location>
</feature>
<feature type="compositionally biased region" description="Low complexity" evidence="1">
    <location>
        <begin position="568"/>
        <end position="579"/>
    </location>
</feature>
<dbReference type="Proteomes" id="UP000041254">
    <property type="component" value="Unassembled WGS sequence"/>
</dbReference>
<evidence type="ECO:0000256" key="1">
    <source>
        <dbReference type="SAM" id="MobiDB-lite"/>
    </source>
</evidence>
<feature type="region of interest" description="Disordered" evidence="1">
    <location>
        <begin position="1555"/>
        <end position="1587"/>
    </location>
</feature>
<dbReference type="EMBL" id="CDMY01000427">
    <property type="protein sequence ID" value="CEM11858.1"/>
    <property type="molecule type" value="Genomic_DNA"/>
</dbReference>
<evidence type="ECO:0000313" key="3">
    <source>
        <dbReference type="EMBL" id="CEM11858.1"/>
    </source>
</evidence>
<feature type="compositionally biased region" description="Low complexity" evidence="1">
    <location>
        <begin position="1491"/>
        <end position="1505"/>
    </location>
</feature>
<feature type="region of interest" description="Disordered" evidence="1">
    <location>
        <begin position="1147"/>
        <end position="1514"/>
    </location>
</feature>
<name>A0A0G4FGA0_VITBC</name>
<dbReference type="OMA" id="EMENATH"/>
<dbReference type="InParanoid" id="A0A0G4FGA0"/>
<feature type="compositionally biased region" description="Basic and acidic residues" evidence="1">
    <location>
        <begin position="603"/>
        <end position="620"/>
    </location>
</feature>
<feature type="region of interest" description="Disordered" evidence="1">
    <location>
        <begin position="1611"/>
        <end position="1722"/>
    </location>
</feature>
<feature type="compositionally biased region" description="Polar residues" evidence="1">
    <location>
        <begin position="1558"/>
        <end position="1571"/>
    </location>
</feature>
<feature type="region of interest" description="Disordered" evidence="1">
    <location>
        <begin position="387"/>
        <end position="414"/>
    </location>
</feature>
<feature type="compositionally biased region" description="Basic and acidic residues" evidence="1">
    <location>
        <begin position="685"/>
        <end position="694"/>
    </location>
</feature>
<feature type="region of interest" description="Disordered" evidence="1">
    <location>
        <begin position="657"/>
        <end position="719"/>
    </location>
</feature>
<feature type="compositionally biased region" description="Low complexity" evidence="1">
    <location>
        <begin position="1166"/>
        <end position="1179"/>
    </location>
</feature>
<feature type="domain" description="CCR4-NOT transcription complex subunit 1" evidence="2">
    <location>
        <begin position="118"/>
        <end position="252"/>
    </location>
</feature>
<feature type="compositionally biased region" description="Low complexity" evidence="1">
    <location>
        <begin position="1406"/>
        <end position="1418"/>
    </location>
</feature>
<sequence length="1756" mass="186306">MPQQKYVKKTTASHTQASPSQSSRLVPSTPRERRPPHNDGPASDAGAFAEQRRGDDGRRLAMEPGMPATNEEMARYVQSRVRSHVEELVRTNGKRVVDLSSEVVRRLPPGAHDISQIMNDVLPDILIEGLPKFIMIGFTTAMQLTTKDFCLDSRVQQLTNAFSNLGFNLAISLAHANITTTWVEHTTEALAARQRPPMGMSAGRLEDAIRAAVADNIPAVMDTCSSIMTSVVSAPEWTDAHLHRSLFARHHHDPHLTATRSGTVGRGVRRREERSINTVVNGHFCDPFGVGFTNYKRITELGGAIRPAMQLSVQDSRMKGLIYFNRTVTEAAVQRPSAPLVSPGTTKWQGWHKRAAPDSAADQHGGREVDNNPLPAACVEAALRETRETSAAGGGHSRPPFHRPYPCPPWQRRDQPQYERRGFVPTLETSLFETRRSASFPSSDQPVAAAEEDKTGMPVPRGEVRGGEEDSGGGRDGETDDRMSTLENVYESEVAPPPSDRSCSAISSDAAPPAPPVAPPLSSAPTRDLPPLHLSQYAAAEHQYGEASEDETPMPANAVPSIGFAPVLQQTSQLPSPSSGAEPTPCAGLRDGVKATDAPAGTDKGEEGDGVDAGKGREEYRDELDDTSGPVSPGYKGATMAELAKRAAAMVKEAVHKNKEERKPLLVAQKIKPPFTSLRSTLSQEARREIDRRPLVRPPQQPSNETAEWPSGPSEASGSFQQRLLGEVPRFDKMPETLRVICEVEREGMPPSPPPEYDWAYLKAAGGVRRLAGAGMPWRPTSAATAAPPAPPLMNPPLPSSGAAGAEMRLSSAPIPAAMPSEGRGPLPIVANGSQGGEVNLNEDRVVTVIVPQPLLPSPAAAPASVGVPIAAIGVPTAMPPPSMLSSSHEGILPTPTFGVPTPAFGSPPATPATPVVGPPDVFGGPVVANGAVGPPDVFGSPVVANGAGAAAAAAAMEISERPPVFASAHAHGHSIPPPPREPPTYIGQPGAYDHPHMGPRLPLTSVGAPPALLAHRPPIPQASRALIPPLMIPEQLPGILPPPLPRSGGSLPPTQMQPPHPHPLPPQPPPPPLSPEMVDNARSPTAFPRGGGMPRYGPGSMDMSAGLLQTPPKRAEVIMSTIPSQPPPAIDAGRMVMMQQQFNHHNHHHNHNHHHQHQQGGGRPAGAATVASSQTSSAHRQVRQTDTRPPVTREQAAESHAAGPSRQRAVGRGLGIPPPPASISPSRPHIPHGSAGTPSQSPYNDSYGPDSSPSPSPLAQSAPSGAQPTHPTQARQDVCSGSRHTLGQQYGPDLGAERGREGERDKPVTPNTDRDAAHQPPHHHQHHHRGSPPPRRGRGGRPPLRSHWRPVREGGDDSPQQADREEPSSSGYGHVKRGTGRGGQQQPSEAPQEAGEEAKPDNETSAASAAPLSASESITIEAPTKNELSSSADLTSTGEAAKAADESSPGPLAKPEEPPEKGSSSTTTTTDRKETAERPAPAAARDRRPSAPLSSSLPSIPLAAGQRPVRYDYGSRASQASLDYGYEMDYEDAFQTRNIMRDLGQRGVTVKVHGAASVSSPTNDSWSRSVGSDPVEPQPLTPSLPRDRHFQQSMRHDEAVRAFYASATTTPPSVDAASSRGNHISNPSRTTAADTAAAGSTCALKEVHGGSLSSRELMDDRAYRDRERSPSTPDAPAEREMERLSGSRDGLPFPTPATSDTPTPRTPKTPGESNSAGSQDRGCASGFCWVLKKLRVFLFPNIAAAPHFPLNDLDI</sequence>
<evidence type="ECO:0000259" key="2">
    <source>
        <dbReference type="Pfam" id="PF12842"/>
    </source>
</evidence>
<evidence type="ECO:0000313" key="4">
    <source>
        <dbReference type="Proteomes" id="UP000041254"/>
    </source>
</evidence>
<feature type="compositionally biased region" description="Pro residues" evidence="1">
    <location>
        <begin position="788"/>
        <end position="799"/>
    </location>
</feature>
<protein>
    <recommendedName>
        <fullName evidence="2">CCR4-NOT transcription complex subunit 1 domain-containing protein</fullName>
    </recommendedName>
</protein>
<keyword evidence="4" id="KW-1185">Reference proteome</keyword>
<feature type="compositionally biased region" description="Low complexity" evidence="1">
    <location>
        <begin position="502"/>
        <end position="511"/>
    </location>
</feature>
<feature type="compositionally biased region" description="Basic residues" evidence="1">
    <location>
        <begin position="1321"/>
        <end position="1350"/>
    </location>
</feature>
<feature type="compositionally biased region" description="Basic and acidic residues" evidence="1">
    <location>
        <begin position="462"/>
        <end position="484"/>
    </location>
</feature>
<feature type="compositionally biased region" description="Basic and acidic residues" evidence="1">
    <location>
        <begin position="1677"/>
        <end position="1687"/>
    </location>
</feature>
<dbReference type="Pfam" id="PF12842">
    <property type="entry name" value="DUF3819"/>
    <property type="match status" value="1"/>
</dbReference>
<feature type="compositionally biased region" description="Low complexity" evidence="1">
    <location>
        <begin position="1242"/>
        <end position="1269"/>
    </location>
</feature>
<feature type="compositionally biased region" description="Polar residues" evidence="1">
    <location>
        <begin position="1427"/>
        <end position="1439"/>
    </location>
</feature>
<feature type="region of interest" description="Disordered" evidence="1">
    <location>
        <begin position="434"/>
        <end position="636"/>
    </location>
</feature>
<feature type="compositionally biased region" description="Pro residues" evidence="1">
    <location>
        <begin position="1056"/>
        <end position="1075"/>
    </location>
</feature>
<feature type="compositionally biased region" description="Polar residues" evidence="1">
    <location>
        <begin position="10"/>
        <end position="26"/>
    </location>
</feature>
<feature type="compositionally biased region" description="Polar residues" evidence="1">
    <location>
        <begin position="434"/>
        <end position="445"/>
    </location>
</feature>
<accession>A0A0G4FGA0</accession>